<gene>
    <name evidence="1" type="ORF">LCGC14_0481330</name>
</gene>
<name>A0A0F9VHX2_9ZZZZ</name>
<comment type="caution">
    <text evidence="1">The sequence shown here is derived from an EMBL/GenBank/DDBJ whole genome shotgun (WGS) entry which is preliminary data.</text>
</comment>
<sequence>MSDKTTALFLQEIQLQIEQEIDKLKPDFMAVEVSGPIAGSHKEWPKLQGLMNISTRIYDAAVLLGAPSE</sequence>
<protein>
    <submittedName>
        <fullName evidence="1">Uncharacterized protein</fullName>
    </submittedName>
</protein>
<reference evidence="1" key="1">
    <citation type="journal article" date="2015" name="Nature">
        <title>Complex archaea that bridge the gap between prokaryotes and eukaryotes.</title>
        <authorList>
            <person name="Spang A."/>
            <person name="Saw J.H."/>
            <person name="Jorgensen S.L."/>
            <person name="Zaremba-Niedzwiedzka K."/>
            <person name="Martijn J."/>
            <person name="Lind A.E."/>
            <person name="van Eijk R."/>
            <person name="Schleper C."/>
            <person name="Guy L."/>
            <person name="Ettema T.J."/>
        </authorList>
    </citation>
    <scope>NUCLEOTIDE SEQUENCE</scope>
</reference>
<dbReference type="EMBL" id="LAZR01000524">
    <property type="protein sequence ID" value="KKN65413.1"/>
    <property type="molecule type" value="Genomic_DNA"/>
</dbReference>
<accession>A0A0F9VHX2</accession>
<dbReference type="AlphaFoldDB" id="A0A0F9VHX2"/>
<proteinExistence type="predicted"/>
<organism evidence="1">
    <name type="scientific">marine sediment metagenome</name>
    <dbReference type="NCBI Taxonomy" id="412755"/>
    <lineage>
        <taxon>unclassified sequences</taxon>
        <taxon>metagenomes</taxon>
        <taxon>ecological metagenomes</taxon>
    </lineage>
</organism>
<evidence type="ECO:0000313" key="1">
    <source>
        <dbReference type="EMBL" id="KKN65413.1"/>
    </source>
</evidence>